<dbReference type="Gene3D" id="3.40.390.80">
    <property type="entry name" value="Peptidase M60, enhancin-like domain 2"/>
    <property type="match status" value="1"/>
</dbReference>
<evidence type="ECO:0000313" key="2">
    <source>
        <dbReference type="EMBL" id="EJX00276.1"/>
    </source>
</evidence>
<feature type="non-terminal residue" evidence="2">
    <location>
        <position position="172"/>
    </location>
</feature>
<dbReference type="AlphaFoldDB" id="J9CJM7"/>
<dbReference type="EMBL" id="AMCI01003445">
    <property type="protein sequence ID" value="EJX00276.1"/>
    <property type="molecule type" value="Genomic_DNA"/>
</dbReference>
<accession>J9CJM7</accession>
<dbReference type="PROSITE" id="PS51723">
    <property type="entry name" value="PEPTIDASE_M60"/>
    <property type="match status" value="1"/>
</dbReference>
<name>J9CJM7_9ZZZZ</name>
<dbReference type="Pfam" id="PF13402">
    <property type="entry name" value="Peptidase_M60"/>
    <property type="match status" value="1"/>
</dbReference>
<protein>
    <recommendedName>
        <fullName evidence="1">Peptidase M60 domain-containing protein</fullName>
    </recommendedName>
</protein>
<reference evidence="2" key="1">
    <citation type="journal article" date="2012" name="PLoS ONE">
        <title>Gene sets for utilization of primary and secondary nutrition supplies in the distal gut of endangered iberian lynx.</title>
        <authorList>
            <person name="Alcaide M."/>
            <person name="Messina E."/>
            <person name="Richter M."/>
            <person name="Bargiela R."/>
            <person name="Peplies J."/>
            <person name="Huws S.A."/>
            <person name="Newbold C.J."/>
            <person name="Golyshin P.N."/>
            <person name="Simon M.A."/>
            <person name="Lopez G."/>
            <person name="Yakimov M.M."/>
            <person name="Ferrer M."/>
        </authorList>
    </citation>
    <scope>NUCLEOTIDE SEQUENCE</scope>
</reference>
<gene>
    <name evidence="2" type="ORF">EVA_11616</name>
</gene>
<dbReference type="InterPro" id="IPR031161">
    <property type="entry name" value="Peptidase_M60_dom"/>
</dbReference>
<sequence>MDVLGKKVHSIWTSRGVVNHKTGQKISQGLYGNCKAEDGSKGYRQFMNVLDSLVTWEHNLLGYTKYGLTPDNRTTAYVNFTYYMFQGYHGVSFIVDQEPRVLNCKNLIYDDDDVIWGLSHEWGHLHQMHPYFCWAGMSEVTNNMNSYYNVMRMGHTKSDKIDAWPIARKHFV</sequence>
<feature type="domain" description="Peptidase M60" evidence="1">
    <location>
        <begin position="1"/>
        <end position="172"/>
    </location>
</feature>
<comment type="caution">
    <text evidence="2">The sequence shown here is derived from an EMBL/GenBank/DDBJ whole genome shotgun (WGS) entry which is preliminary data.</text>
</comment>
<proteinExistence type="predicted"/>
<organism evidence="2">
    <name type="scientific">gut metagenome</name>
    <dbReference type="NCBI Taxonomy" id="749906"/>
    <lineage>
        <taxon>unclassified sequences</taxon>
        <taxon>metagenomes</taxon>
        <taxon>organismal metagenomes</taxon>
    </lineage>
</organism>
<evidence type="ECO:0000259" key="1">
    <source>
        <dbReference type="PROSITE" id="PS51723"/>
    </source>
</evidence>